<organism evidence="1 2">
    <name type="scientific">Sorlinia euscelidii</name>
    <dbReference type="NCBI Taxonomy" id="3081148"/>
    <lineage>
        <taxon>Bacteria</taxon>
        <taxon>Pseudomonadati</taxon>
        <taxon>Pseudomonadota</taxon>
        <taxon>Alphaproteobacteria</taxon>
        <taxon>Acetobacterales</taxon>
        <taxon>Acetobacteraceae</taxon>
        <taxon>Sorlinia</taxon>
    </lineage>
</organism>
<keyword evidence="2" id="KW-1185">Reference proteome</keyword>
<dbReference type="RefSeq" id="WP_394819755.1">
    <property type="nucleotide sequence ID" value="NZ_JAWJZY010000003.1"/>
</dbReference>
<sequence>MSNASKKMSRYDSADYLESDEDIAAYLDAAIEERDDEGTLLLSALATIARARGLSA</sequence>
<reference evidence="1 2" key="1">
    <citation type="submission" date="2023-10" db="EMBL/GenBank/DDBJ databases">
        <title>Sorlinia euscelidii gen. nov., sp. nov., an acetic acid bacteria isolated from the gut of Euscelidius variegatus emitter.</title>
        <authorList>
            <person name="Michoud G."/>
            <person name="Marasco R."/>
            <person name="Seferji K."/>
            <person name="Gonella E."/>
            <person name="Garuglieri E."/>
            <person name="Alma A."/>
            <person name="Mapelli F."/>
            <person name="Borin S."/>
            <person name="Daffonchio D."/>
            <person name="Crotti E."/>
        </authorList>
    </citation>
    <scope>NUCLEOTIDE SEQUENCE [LARGE SCALE GENOMIC DNA]</scope>
    <source>
        <strain evidence="1 2">EV16P</strain>
    </source>
</reference>
<comment type="caution">
    <text evidence="1">The sequence shown here is derived from an EMBL/GenBank/DDBJ whole genome shotgun (WGS) entry which is preliminary data.</text>
</comment>
<proteinExistence type="predicted"/>
<gene>
    <name evidence="1" type="ORF">DOFOFD_07485</name>
</gene>
<dbReference type="EMBL" id="JAWJZY010000003">
    <property type="protein sequence ID" value="MEE8658851.1"/>
    <property type="molecule type" value="Genomic_DNA"/>
</dbReference>
<protein>
    <submittedName>
        <fullName evidence="1">XRE family transcriptional regulator</fullName>
    </submittedName>
</protein>
<accession>A0ABU7U4G5</accession>
<dbReference type="Proteomes" id="UP001312908">
    <property type="component" value="Unassembled WGS sequence"/>
</dbReference>
<dbReference type="InterPro" id="IPR014057">
    <property type="entry name" value="HI1420"/>
</dbReference>
<name>A0ABU7U4G5_9PROT</name>
<evidence type="ECO:0000313" key="2">
    <source>
        <dbReference type="Proteomes" id="UP001312908"/>
    </source>
</evidence>
<evidence type="ECO:0000313" key="1">
    <source>
        <dbReference type="EMBL" id="MEE8658851.1"/>
    </source>
</evidence>
<dbReference type="Pfam" id="PF21716">
    <property type="entry name" value="dnstrm_HI1420"/>
    <property type="match status" value="1"/>
</dbReference>